<dbReference type="EMBL" id="CP063144">
    <property type="protein sequence ID" value="QOR94666.1"/>
    <property type="molecule type" value="Genomic_DNA"/>
</dbReference>
<accession>A0A7M1URJ2</accession>
<sequence length="220" mass="25365">MGLHLPRETLLDKVKHLAFELEREFEKLRYFVLEKPIVWELANDSGVDWNIYVAALRLSHHPVALMSPGGKVVLEYSRNGVHTHWFNWVEAVLDEPVEVSTSRLEEVVFHPGHPEPDVELAGPDWSVRVKARIKPDPRGEEPLVFSNLGEAIAELSRAKIPVELSKPECLKNWRWNELVYTLPRHVNLKEKVYRLTSVRLMLPPGACPEDEEERGRAGWF</sequence>
<name>A0A7M1URJ2_9CREN</name>
<dbReference type="KEGG" id="tcs:IMZ38_01650"/>
<protein>
    <submittedName>
        <fullName evidence="1">Uncharacterized protein</fullName>
    </submittedName>
</protein>
<reference evidence="1 2" key="1">
    <citation type="submission" date="2020-10" db="EMBL/GenBank/DDBJ databases">
        <title>Complete genome sequence of Thermosphaera aggregans strain 3507.</title>
        <authorList>
            <person name="Zayulina K.S."/>
            <person name="Elcheninov A.G."/>
            <person name="Toshchakov S.V."/>
            <person name="Kublanov I.V."/>
            <person name="Kochetkova T.V."/>
        </authorList>
    </citation>
    <scope>NUCLEOTIDE SEQUENCE [LARGE SCALE GENOMIC DNA]</scope>
    <source>
        <strain evidence="1 2">3507</strain>
    </source>
</reference>
<dbReference type="AlphaFoldDB" id="A0A7M1URJ2"/>
<proteinExistence type="predicted"/>
<organism evidence="1 2">
    <name type="scientific">Thermosphaera chiliense</name>
    <dbReference type="NCBI Taxonomy" id="3402707"/>
    <lineage>
        <taxon>Archaea</taxon>
        <taxon>Thermoproteota</taxon>
        <taxon>Thermoprotei</taxon>
        <taxon>Desulfurococcales</taxon>
        <taxon>Desulfurococcaceae</taxon>
        <taxon>Thermosphaera</taxon>
    </lineage>
</organism>
<gene>
    <name evidence="1" type="ORF">IMZ38_01650</name>
</gene>
<dbReference type="RefSeq" id="WP_193436463.1">
    <property type="nucleotide sequence ID" value="NZ_CP063144.1"/>
</dbReference>
<keyword evidence="2" id="KW-1185">Reference proteome</keyword>
<evidence type="ECO:0000313" key="2">
    <source>
        <dbReference type="Proteomes" id="UP000593766"/>
    </source>
</evidence>
<dbReference type="Proteomes" id="UP000593766">
    <property type="component" value="Chromosome"/>
</dbReference>
<dbReference type="GeneID" id="59454082"/>
<evidence type="ECO:0000313" key="1">
    <source>
        <dbReference type="EMBL" id="QOR94666.1"/>
    </source>
</evidence>